<evidence type="ECO:0000256" key="8">
    <source>
        <dbReference type="ARBA" id="ARBA00035427"/>
    </source>
</evidence>
<dbReference type="InterPro" id="IPR036935">
    <property type="entry name" value="Ribosomal_bL9_N_sf"/>
</dbReference>
<evidence type="ECO:0000256" key="6">
    <source>
        <dbReference type="ARBA" id="ARBA00031047"/>
    </source>
</evidence>
<dbReference type="InterPro" id="IPR020069">
    <property type="entry name" value="Ribosomal_bL9_C"/>
</dbReference>
<dbReference type="Pfam" id="PF01281">
    <property type="entry name" value="Ribosomal_L9_N"/>
    <property type="match status" value="1"/>
</dbReference>
<gene>
    <name evidence="11" type="ORF">DUNSADRAFT_16450</name>
</gene>
<evidence type="ECO:0000259" key="10">
    <source>
        <dbReference type="Pfam" id="PF03948"/>
    </source>
</evidence>
<name>A0ABQ7H0Y0_DUNSA</name>
<dbReference type="Gene3D" id="3.10.430.100">
    <property type="entry name" value="Ribosomal protein L9, C-terminal domain"/>
    <property type="match status" value="1"/>
</dbReference>
<keyword evidence="4" id="KW-0689">Ribosomal protein</keyword>
<protein>
    <recommendedName>
        <fullName evidence="7">Large ribosomal subunit protein bL9c</fullName>
    </recommendedName>
    <alternativeName>
        <fullName evidence="8">50S ribosomal protein L9, chloroplastic</fullName>
    </alternativeName>
    <alternativeName>
        <fullName evidence="6">CL9</fullName>
    </alternativeName>
</protein>
<keyword evidence="5" id="KW-0687">Ribonucleoprotein</keyword>
<evidence type="ECO:0000313" key="11">
    <source>
        <dbReference type="EMBL" id="KAF5840509.1"/>
    </source>
</evidence>
<accession>A0ABQ7H0Y0</accession>
<evidence type="ECO:0000256" key="1">
    <source>
        <dbReference type="ARBA" id="ARBA00010605"/>
    </source>
</evidence>
<dbReference type="SUPFAM" id="SSF55658">
    <property type="entry name" value="L9 N-domain-like"/>
    <property type="match status" value="1"/>
</dbReference>
<evidence type="ECO:0000256" key="2">
    <source>
        <dbReference type="ARBA" id="ARBA00022730"/>
    </source>
</evidence>
<evidence type="ECO:0000256" key="4">
    <source>
        <dbReference type="ARBA" id="ARBA00022980"/>
    </source>
</evidence>
<evidence type="ECO:0000256" key="7">
    <source>
        <dbReference type="ARBA" id="ARBA00035193"/>
    </source>
</evidence>
<reference evidence="11" key="1">
    <citation type="submission" date="2017-08" db="EMBL/GenBank/DDBJ databases">
        <authorList>
            <person name="Polle J.E."/>
            <person name="Barry K."/>
            <person name="Cushman J."/>
            <person name="Schmutz J."/>
            <person name="Tran D."/>
            <person name="Hathwaick L.T."/>
            <person name="Yim W.C."/>
            <person name="Jenkins J."/>
            <person name="Mckie-Krisberg Z.M."/>
            <person name="Prochnik S."/>
            <person name="Lindquist E."/>
            <person name="Dockter R.B."/>
            <person name="Adam C."/>
            <person name="Molina H."/>
            <person name="Bunkerborg J."/>
            <person name="Jin E."/>
            <person name="Buchheim M."/>
            <person name="Magnuson J."/>
        </authorList>
    </citation>
    <scope>NUCLEOTIDE SEQUENCE</scope>
    <source>
        <strain evidence="11">CCAP 19/18</strain>
    </source>
</reference>
<evidence type="ECO:0000256" key="5">
    <source>
        <dbReference type="ARBA" id="ARBA00023274"/>
    </source>
</evidence>
<organism evidence="11 12">
    <name type="scientific">Dunaliella salina</name>
    <name type="common">Green alga</name>
    <name type="synonym">Protococcus salinus</name>
    <dbReference type="NCBI Taxonomy" id="3046"/>
    <lineage>
        <taxon>Eukaryota</taxon>
        <taxon>Viridiplantae</taxon>
        <taxon>Chlorophyta</taxon>
        <taxon>core chlorophytes</taxon>
        <taxon>Chlorophyceae</taxon>
        <taxon>CS clade</taxon>
        <taxon>Chlamydomonadales</taxon>
        <taxon>Dunaliellaceae</taxon>
        <taxon>Dunaliella</taxon>
    </lineage>
</organism>
<dbReference type="Proteomes" id="UP000815325">
    <property type="component" value="Unassembled WGS sequence"/>
</dbReference>
<evidence type="ECO:0000256" key="3">
    <source>
        <dbReference type="ARBA" id="ARBA00022884"/>
    </source>
</evidence>
<dbReference type="SUPFAM" id="SSF55653">
    <property type="entry name" value="Ribosomal protein L9 C-domain"/>
    <property type="match status" value="1"/>
</dbReference>
<comment type="similarity">
    <text evidence="1">Belongs to the bacterial ribosomal protein bL9 family.</text>
</comment>
<proteinExistence type="inferred from homology"/>
<dbReference type="Pfam" id="PF03948">
    <property type="entry name" value="Ribosomal_L9_C"/>
    <property type="match status" value="1"/>
</dbReference>
<keyword evidence="3" id="KW-0694">RNA-binding</keyword>
<feature type="domain" description="Large ribosomal subunit protein bL9 C-terminal" evidence="10">
    <location>
        <begin position="84"/>
        <end position="152"/>
    </location>
</feature>
<dbReference type="Gene3D" id="3.40.5.10">
    <property type="entry name" value="Ribosomal protein L9, N-terminal domain"/>
    <property type="match status" value="1"/>
</dbReference>
<feature type="domain" description="Ribosomal protein L9" evidence="9">
    <location>
        <begin position="5"/>
        <end position="45"/>
    </location>
</feature>
<sequence length="166" mass="18603">MCGTRNVTGLGRRGDVTAANPGWVRHKLFPDGAVVYATPNNVKHFAMAEEERARLTSPEELERERLFKILRRLAKDTVRLSRRKIAAAEGGQDVMVGSITAFDIQNAVARQMGIQLHDSHFLMETPIDEFGVYKVPLNLRQRDDTQLELNVQVNAVSRLHHGNASC</sequence>
<dbReference type="InterPro" id="IPR020070">
    <property type="entry name" value="Ribosomal_bL9_N"/>
</dbReference>
<dbReference type="InterPro" id="IPR000244">
    <property type="entry name" value="Ribosomal_bL9"/>
</dbReference>
<dbReference type="EMBL" id="MU069511">
    <property type="protein sequence ID" value="KAF5840509.1"/>
    <property type="molecule type" value="Genomic_DNA"/>
</dbReference>
<keyword evidence="2" id="KW-0699">rRNA-binding</keyword>
<dbReference type="InterPro" id="IPR036791">
    <property type="entry name" value="Ribosomal_bL9_C_sf"/>
</dbReference>
<dbReference type="InterPro" id="IPR009027">
    <property type="entry name" value="Ribosomal_bL9/RNase_H1_N"/>
</dbReference>
<evidence type="ECO:0000313" key="12">
    <source>
        <dbReference type="Proteomes" id="UP000815325"/>
    </source>
</evidence>
<comment type="caution">
    <text evidence="11">The sequence shown here is derived from an EMBL/GenBank/DDBJ whole genome shotgun (WGS) entry which is preliminary data.</text>
</comment>
<evidence type="ECO:0000259" key="9">
    <source>
        <dbReference type="Pfam" id="PF01281"/>
    </source>
</evidence>
<dbReference type="PANTHER" id="PTHR21368">
    <property type="entry name" value="50S RIBOSOMAL PROTEIN L9"/>
    <property type="match status" value="1"/>
</dbReference>
<keyword evidence="12" id="KW-1185">Reference proteome</keyword>